<feature type="domain" description="PPE" evidence="2">
    <location>
        <begin position="4"/>
        <end position="45"/>
    </location>
</feature>
<evidence type="ECO:0000313" key="4">
    <source>
        <dbReference type="Proteomes" id="UP000092256"/>
    </source>
</evidence>
<dbReference type="InterPro" id="IPR038332">
    <property type="entry name" value="PPE_sf"/>
</dbReference>
<sequence>MADAKNEIVINAPKIAALEEEYQGFWAQNTKAMDVYAGEVRAQLSRVIQFGEAPQIVAPSSD</sequence>
<comment type="similarity">
    <text evidence="1">Belongs to the mycobacterial PPE family.</text>
</comment>
<accession>A0A1A6XBS6</accession>
<evidence type="ECO:0000259" key="2">
    <source>
        <dbReference type="Pfam" id="PF00823"/>
    </source>
</evidence>
<dbReference type="Pfam" id="PF00823">
    <property type="entry name" value="PPE"/>
    <property type="match status" value="1"/>
</dbReference>
<protein>
    <recommendedName>
        <fullName evidence="2">PPE domain-containing protein</fullName>
    </recommendedName>
</protein>
<organism evidence="3 4">
    <name type="scientific">Stenotrophomonas maltophilia</name>
    <name type="common">Pseudomonas maltophilia</name>
    <name type="synonym">Xanthomonas maltophilia</name>
    <dbReference type="NCBI Taxonomy" id="40324"/>
    <lineage>
        <taxon>Bacteria</taxon>
        <taxon>Pseudomonadati</taxon>
        <taxon>Pseudomonadota</taxon>
        <taxon>Gammaproteobacteria</taxon>
        <taxon>Lysobacterales</taxon>
        <taxon>Lysobacteraceae</taxon>
        <taxon>Stenotrophomonas</taxon>
        <taxon>Stenotrophomonas maltophilia group</taxon>
    </lineage>
</organism>
<dbReference type="InterPro" id="IPR000030">
    <property type="entry name" value="PPE_dom"/>
</dbReference>
<dbReference type="Gene3D" id="1.20.1260.20">
    <property type="entry name" value="PPE superfamily"/>
    <property type="match status" value="1"/>
</dbReference>
<proteinExistence type="inferred from homology"/>
<reference evidence="3 4" key="1">
    <citation type="submission" date="2016-05" db="EMBL/GenBank/DDBJ databases">
        <title>Draft Genome Sequences of Stenotrophomonas maltophilia Strains Sm32COP, Sm41DVV, Sm46PAILV, SmF3, SmF22, SmSOFb1 and SmCVFa1, Isolated from Different Manures, in France.</title>
        <authorList>
            <person name="Nazaret S."/>
            <person name="Bodilis J."/>
        </authorList>
    </citation>
    <scope>NUCLEOTIDE SEQUENCE [LARGE SCALE GENOMIC DNA]</scope>
    <source>
        <strain evidence="3 4">Sm46PAILV</strain>
    </source>
</reference>
<comment type="caution">
    <text evidence="3">The sequence shown here is derived from an EMBL/GenBank/DDBJ whole genome shotgun (WGS) entry which is preliminary data.</text>
</comment>
<name>A0A1A6XBS6_STEMA</name>
<dbReference type="EMBL" id="LYVJ01000036">
    <property type="protein sequence ID" value="OBU60146.1"/>
    <property type="molecule type" value="Genomic_DNA"/>
</dbReference>
<dbReference type="Proteomes" id="UP000092256">
    <property type="component" value="Unassembled WGS sequence"/>
</dbReference>
<dbReference type="AlphaFoldDB" id="A0A1A6XBS6"/>
<evidence type="ECO:0000313" key="3">
    <source>
        <dbReference type="EMBL" id="OBU60146.1"/>
    </source>
</evidence>
<evidence type="ECO:0000256" key="1">
    <source>
        <dbReference type="ARBA" id="ARBA00010652"/>
    </source>
</evidence>
<gene>
    <name evidence="3" type="ORF">A9K58_18830</name>
</gene>
<dbReference type="SUPFAM" id="SSF140459">
    <property type="entry name" value="PE/PPE dimer-like"/>
    <property type="match status" value="1"/>
</dbReference>